<dbReference type="GO" id="GO:0005576">
    <property type="term" value="C:extracellular region"/>
    <property type="evidence" value="ECO:0007669"/>
    <property type="project" value="UniProtKB-SubCell"/>
</dbReference>
<proteinExistence type="predicted"/>
<accession>A0AAY4C0M8</accession>
<reference evidence="6" key="2">
    <citation type="submission" date="2025-08" db="UniProtKB">
        <authorList>
            <consortium name="Ensembl"/>
        </authorList>
    </citation>
    <scope>IDENTIFICATION</scope>
</reference>
<keyword evidence="2" id="KW-0964">Secreted</keyword>
<evidence type="ECO:0000259" key="5">
    <source>
        <dbReference type="Pfam" id="PF22821"/>
    </source>
</evidence>
<dbReference type="GeneTree" id="ENSGT01030000234812"/>
<feature type="compositionally biased region" description="Low complexity" evidence="4">
    <location>
        <begin position="211"/>
        <end position="231"/>
    </location>
</feature>
<keyword evidence="3" id="KW-0732">Signal</keyword>
<reference evidence="6" key="3">
    <citation type="submission" date="2025-09" db="UniProtKB">
        <authorList>
            <consortium name="Ensembl"/>
        </authorList>
    </citation>
    <scope>IDENTIFICATION</scope>
</reference>
<name>A0AAY4C0M8_9TELE</name>
<feature type="region of interest" description="Disordered" evidence="4">
    <location>
        <begin position="211"/>
        <end position="233"/>
    </location>
</feature>
<comment type="subcellular location">
    <subcellularLocation>
        <location evidence="1">Secreted</location>
    </subcellularLocation>
</comment>
<feature type="compositionally biased region" description="Low complexity" evidence="4">
    <location>
        <begin position="285"/>
        <end position="306"/>
    </location>
</feature>
<dbReference type="InterPro" id="IPR054554">
    <property type="entry name" value="ZP1/4_Ig-like"/>
</dbReference>
<feature type="region of interest" description="Disordered" evidence="4">
    <location>
        <begin position="284"/>
        <end position="306"/>
    </location>
</feature>
<feature type="domain" description="Zona pellucida sperm-binding protein 1/4 Ig-like" evidence="5">
    <location>
        <begin position="56"/>
        <end position="132"/>
    </location>
</feature>
<evidence type="ECO:0000256" key="1">
    <source>
        <dbReference type="ARBA" id="ARBA00004613"/>
    </source>
</evidence>
<evidence type="ECO:0000313" key="6">
    <source>
        <dbReference type="Ensembl" id="ENSDCDP00010026472.1"/>
    </source>
</evidence>
<dbReference type="AlphaFoldDB" id="A0AAY4C0M8"/>
<sequence length="488" mass="53478">MRWRAVLWFLVTLTLNSLICYGSFLFSGEKVRHKNVSSWNTLASAKLRQTGSSVHCSGDSMMLRVKGSDAPHFMVERGERGEQPVQLSHLPAHCGFSMKRSRRDVVFLAPYDGCHVYQQAGRYVLPLQIWGTPFKMSCPIASQPTVSCLPSGMVVKLGRITAGAEWFLTLTLNNRELTFSCPSTATGLVYNPYYNWQYPVWNLPAPGKPTVTPTTTTTAATSPTTTTATPLPQNPAYPAYPPYQPLPYPVYYPQNWWHHRWHPRLHPRWNPMWSGPNVPKPVVGPTTTTTTTTSSTKSPPTMPAAQQPMYPPMPVYPPYLIPPYYGYGPNLPIVSGPVPSTVAPTTASTAAPQAPPYDPYPIPYYPYGFGPAGWFYAQSTTAAPAQTTVPSATTTTGPTTAPQNQIYPGKMPPQIPFPPYIWPPFVPWPQPPTAALTTAAPAVTLPATSAAPQNPPLLMPYQNPSAPIQQSGILPSQNCAILQKLFGQ</sequence>
<gene>
    <name evidence="6" type="primary">IL22RA1</name>
</gene>
<dbReference type="Pfam" id="PF22821">
    <property type="entry name" value="ZP1_ZP4_Ig-like"/>
    <property type="match status" value="1"/>
</dbReference>
<evidence type="ECO:0000256" key="2">
    <source>
        <dbReference type="ARBA" id="ARBA00022525"/>
    </source>
</evidence>
<dbReference type="Proteomes" id="UP000694580">
    <property type="component" value="Chromosome 12"/>
</dbReference>
<evidence type="ECO:0000313" key="7">
    <source>
        <dbReference type="Proteomes" id="UP000694580"/>
    </source>
</evidence>
<evidence type="ECO:0000256" key="4">
    <source>
        <dbReference type="SAM" id="MobiDB-lite"/>
    </source>
</evidence>
<keyword evidence="7" id="KW-1185">Reference proteome</keyword>
<dbReference type="Ensembl" id="ENSDCDT00010032778.1">
    <property type="protein sequence ID" value="ENSDCDP00010026472.1"/>
    <property type="gene ID" value="ENSDCDG00010016782.1"/>
</dbReference>
<reference evidence="6 7" key="1">
    <citation type="submission" date="2020-06" db="EMBL/GenBank/DDBJ databases">
        <authorList>
            <consortium name="Wellcome Sanger Institute Data Sharing"/>
        </authorList>
    </citation>
    <scope>NUCLEOTIDE SEQUENCE [LARGE SCALE GENOMIC DNA]</scope>
</reference>
<evidence type="ECO:0000256" key="3">
    <source>
        <dbReference type="ARBA" id="ARBA00022729"/>
    </source>
</evidence>
<organism evidence="6 7">
    <name type="scientific">Denticeps clupeoides</name>
    <name type="common">denticle herring</name>
    <dbReference type="NCBI Taxonomy" id="299321"/>
    <lineage>
        <taxon>Eukaryota</taxon>
        <taxon>Metazoa</taxon>
        <taxon>Chordata</taxon>
        <taxon>Craniata</taxon>
        <taxon>Vertebrata</taxon>
        <taxon>Euteleostomi</taxon>
        <taxon>Actinopterygii</taxon>
        <taxon>Neopterygii</taxon>
        <taxon>Teleostei</taxon>
        <taxon>Clupei</taxon>
        <taxon>Clupeiformes</taxon>
        <taxon>Denticipitoidei</taxon>
        <taxon>Denticipitidae</taxon>
        <taxon>Denticeps</taxon>
    </lineage>
</organism>
<protein>
    <recommendedName>
        <fullName evidence="5">Zona pellucida sperm-binding protein 1/4 Ig-like domain-containing protein</fullName>
    </recommendedName>
</protein>